<proteinExistence type="predicted"/>
<evidence type="ECO:0000313" key="2">
    <source>
        <dbReference type="Proteomes" id="UP000242146"/>
    </source>
</evidence>
<gene>
    <name evidence="1" type="ORF">DM01DRAFT_1331900</name>
</gene>
<accession>A0A1X2GTE5</accession>
<dbReference type="AlphaFoldDB" id="A0A1X2GTE5"/>
<keyword evidence="2" id="KW-1185">Reference proteome</keyword>
<organism evidence="1 2">
    <name type="scientific">Hesseltinella vesiculosa</name>
    <dbReference type="NCBI Taxonomy" id="101127"/>
    <lineage>
        <taxon>Eukaryota</taxon>
        <taxon>Fungi</taxon>
        <taxon>Fungi incertae sedis</taxon>
        <taxon>Mucoromycota</taxon>
        <taxon>Mucoromycotina</taxon>
        <taxon>Mucoromycetes</taxon>
        <taxon>Mucorales</taxon>
        <taxon>Cunninghamellaceae</taxon>
        <taxon>Hesseltinella</taxon>
    </lineage>
</organism>
<dbReference type="Proteomes" id="UP000242146">
    <property type="component" value="Unassembled WGS sequence"/>
</dbReference>
<name>A0A1X2GTE5_9FUNG</name>
<evidence type="ECO:0000313" key="1">
    <source>
        <dbReference type="EMBL" id="ORX61280.1"/>
    </source>
</evidence>
<comment type="caution">
    <text evidence="1">The sequence shown here is derived from an EMBL/GenBank/DDBJ whole genome shotgun (WGS) entry which is preliminary data.</text>
</comment>
<protein>
    <submittedName>
        <fullName evidence="1">Uncharacterized protein</fullName>
    </submittedName>
</protein>
<reference evidence="1 2" key="1">
    <citation type="submission" date="2016-07" db="EMBL/GenBank/DDBJ databases">
        <title>Pervasive Adenine N6-methylation of Active Genes in Fungi.</title>
        <authorList>
            <consortium name="DOE Joint Genome Institute"/>
            <person name="Mondo S.J."/>
            <person name="Dannebaum R.O."/>
            <person name="Kuo R.C."/>
            <person name="Labutti K."/>
            <person name="Haridas S."/>
            <person name="Kuo A."/>
            <person name="Salamov A."/>
            <person name="Ahrendt S.R."/>
            <person name="Lipzen A."/>
            <person name="Sullivan W."/>
            <person name="Andreopoulos W.B."/>
            <person name="Clum A."/>
            <person name="Lindquist E."/>
            <person name="Daum C."/>
            <person name="Ramamoorthy G.K."/>
            <person name="Gryganskyi A."/>
            <person name="Culley D."/>
            <person name="Magnuson J.K."/>
            <person name="James T.Y."/>
            <person name="O'Malley M.A."/>
            <person name="Stajich J.E."/>
            <person name="Spatafora J.W."/>
            <person name="Visel A."/>
            <person name="Grigoriev I.V."/>
        </authorList>
    </citation>
    <scope>NUCLEOTIDE SEQUENCE [LARGE SCALE GENOMIC DNA]</scope>
    <source>
        <strain evidence="1 2">NRRL 3301</strain>
    </source>
</reference>
<dbReference type="EMBL" id="MCGT01000003">
    <property type="protein sequence ID" value="ORX61280.1"/>
    <property type="molecule type" value="Genomic_DNA"/>
</dbReference>
<sequence>MMMISANQEAQAYLHRYGIEGQDYNKPDGSNLADIAQQYRDLALGTMNLFGGRVERVLEGLDVKLDVAYGLTQEQRKQIVGHVEQALRRLAVQGQLVQDQVKARLDQLTMPNTLTVIQWQDICSDIVDIVTPPATGWFASLIGKVVNIGNKDPYHIWRDELVKSVQPIEHDADTTPIQTALDMAVHAENVGTPDWKYTTLQSILDEVKDLPAGAEKELETRLNAFSIFVHDFLDLPPSHVPCNFPSSCDEFIQQIKAWVQCAQDHLQQIFDNFLAKRTKDIMVVDQREDL</sequence>
<dbReference type="OrthoDB" id="2378832at2759"/>